<sequence length="200" mass="22153">MKQSQKSIQQKDGQFPSSLPLKSKLHTGATASNLYTLSESCSIAEGIPSGLLCGRQSLQVPHADSAPAAESSFSRPSQLRSSRTFVPSRRRLQIKGAQNTAMRLFLPVTRPVGSARKASTLLVRPNYPRRAPREPATSSKKLRKIHREPEIPRDFTGLPRPQRAGSGSQEAVEFWPKWRCYLGEVEACIQRSCASALDRR</sequence>
<organism evidence="2 3">
    <name type="scientific">Rangifer tarandus platyrhynchus</name>
    <name type="common">Svalbard reindeer</name>
    <dbReference type="NCBI Taxonomy" id="3082113"/>
    <lineage>
        <taxon>Eukaryota</taxon>
        <taxon>Metazoa</taxon>
        <taxon>Chordata</taxon>
        <taxon>Craniata</taxon>
        <taxon>Vertebrata</taxon>
        <taxon>Euteleostomi</taxon>
        <taxon>Mammalia</taxon>
        <taxon>Eutheria</taxon>
        <taxon>Laurasiatheria</taxon>
        <taxon>Artiodactyla</taxon>
        <taxon>Ruminantia</taxon>
        <taxon>Pecora</taxon>
        <taxon>Cervidae</taxon>
        <taxon>Odocoileinae</taxon>
        <taxon>Rangifer</taxon>
    </lineage>
</organism>
<accession>A0ABN8YB05</accession>
<dbReference type="EMBL" id="OX459952">
    <property type="protein sequence ID" value="CAI9157701.1"/>
    <property type="molecule type" value="Genomic_DNA"/>
</dbReference>
<evidence type="ECO:0000256" key="1">
    <source>
        <dbReference type="SAM" id="MobiDB-lite"/>
    </source>
</evidence>
<evidence type="ECO:0000313" key="3">
    <source>
        <dbReference type="Proteomes" id="UP001176941"/>
    </source>
</evidence>
<name>A0ABN8YB05_RANTA</name>
<evidence type="ECO:0000313" key="2">
    <source>
        <dbReference type="EMBL" id="CAI9157701.1"/>
    </source>
</evidence>
<proteinExistence type="predicted"/>
<reference evidence="2" key="1">
    <citation type="submission" date="2023-04" db="EMBL/GenBank/DDBJ databases">
        <authorList>
            <consortium name="ELIXIR-Norway"/>
        </authorList>
    </citation>
    <scope>NUCLEOTIDE SEQUENCE [LARGE SCALE GENOMIC DNA]</scope>
</reference>
<feature type="region of interest" description="Disordered" evidence="1">
    <location>
        <begin position="1"/>
        <end position="23"/>
    </location>
</feature>
<feature type="region of interest" description="Disordered" evidence="1">
    <location>
        <begin position="63"/>
        <end position="87"/>
    </location>
</feature>
<feature type="compositionally biased region" description="Low complexity" evidence="1">
    <location>
        <begin position="71"/>
        <end position="83"/>
    </location>
</feature>
<feature type="compositionally biased region" description="Polar residues" evidence="1">
    <location>
        <begin position="1"/>
        <end position="17"/>
    </location>
</feature>
<protein>
    <submittedName>
        <fullName evidence="2">Uncharacterized protein</fullName>
    </submittedName>
</protein>
<keyword evidence="3" id="KW-1185">Reference proteome</keyword>
<gene>
    <name evidence="2" type="ORF">MRATA1EN1_LOCUS6663</name>
</gene>
<dbReference type="Proteomes" id="UP001176941">
    <property type="component" value="Chromosome 16"/>
</dbReference>